<dbReference type="GeneID" id="55968888"/>
<comment type="caution">
    <text evidence="2">The sequence shown here is derived from an EMBL/GenBank/DDBJ whole genome shotgun (WGS) entry which is preliminary data.</text>
</comment>
<feature type="compositionally biased region" description="Basic and acidic residues" evidence="1">
    <location>
        <begin position="131"/>
        <end position="153"/>
    </location>
</feature>
<gene>
    <name evidence="2" type="ORF">GMORB2_2658</name>
</gene>
<dbReference type="Pfam" id="PF04979">
    <property type="entry name" value="IPP-2"/>
    <property type="match status" value="1"/>
</dbReference>
<name>A0A9P4YRB9_9HYPO</name>
<dbReference type="PANTHER" id="PTHR12398">
    <property type="entry name" value="PROTEIN PHOSPHATASE INHIBITOR"/>
    <property type="match status" value="1"/>
</dbReference>
<dbReference type="GO" id="GO:0009966">
    <property type="term" value="P:regulation of signal transduction"/>
    <property type="evidence" value="ECO:0007669"/>
    <property type="project" value="InterPro"/>
</dbReference>
<sequence>MASIVQHSPPVHSPPGPDTKRPKGILKNSSSTRSVPRELPAVGVDTAMTGTSATTPGSSASDADSRRRERSMSSKEITIENTNFNAGARRSSSAARHGRPGSRRASSAVSEEEAGAGQRLKWDEANLYLTEQERTATMKIDEPKTPYVRHYDPGQEPSDDEDDDSYRFNNGGADGPFSSASVSRSDGTAPSASRRPVIEDDIPGLSLGEPEEAVPDRQSSSPSPSSPKRAHVDHGSVGGHDADDAELAGLSPEEREKHIRFEQARKRHYEMKNVAQLLGNPDALPDDEEEDEDGQSEPPPMPPLPEGLNGSK</sequence>
<dbReference type="GO" id="GO:0004864">
    <property type="term" value="F:protein phosphatase inhibitor activity"/>
    <property type="evidence" value="ECO:0007669"/>
    <property type="project" value="InterPro"/>
</dbReference>
<feature type="compositionally biased region" description="Low complexity" evidence="1">
    <location>
        <begin position="86"/>
        <end position="95"/>
    </location>
</feature>
<evidence type="ECO:0000313" key="3">
    <source>
        <dbReference type="Proteomes" id="UP000749293"/>
    </source>
</evidence>
<dbReference type="InterPro" id="IPR007062">
    <property type="entry name" value="PPI-2"/>
</dbReference>
<reference evidence="2" key="1">
    <citation type="submission" date="2020-03" db="EMBL/GenBank/DDBJ databases">
        <title>Site-based positive gene gene selection in Geosmithia morbida across the United States reveals a broad range of putative effectors and factors for local host and environmental adapation.</title>
        <authorList>
            <person name="Onufrak A."/>
            <person name="Murdoch R.W."/>
            <person name="Gazis R."/>
            <person name="Huff M."/>
            <person name="Staton M."/>
            <person name="Klingeman W."/>
            <person name="Hadziabdic D."/>
        </authorList>
    </citation>
    <scope>NUCLEOTIDE SEQUENCE</scope>
    <source>
        <strain evidence="2">1262</strain>
    </source>
</reference>
<dbReference type="Proteomes" id="UP000749293">
    <property type="component" value="Unassembled WGS sequence"/>
</dbReference>
<feature type="compositionally biased region" description="Polar residues" evidence="1">
    <location>
        <begin position="178"/>
        <end position="191"/>
    </location>
</feature>
<feature type="region of interest" description="Disordered" evidence="1">
    <location>
        <begin position="1"/>
        <end position="312"/>
    </location>
</feature>
<accession>A0A9P4YRB9</accession>
<dbReference type="OrthoDB" id="551302at2759"/>
<dbReference type="PANTHER" id="PTHR12398:SF20">
    <property type="entry name" value="PROTEIN PHOSPHATASE 1 REGULATORY INHIBITOR SUBUNIT 2"/>
    <property type="match status" value="1"/>
</dbReference>
<proteinExistence type="predicted"/>
<dbReference type="AlphaFoldDB" id="A0A9P4YRB9"/>
<organism evidence="2 3">
    <name type="scientific">Geosmithia morbida</name>
    <dbReference type="NCBI Taxonomy" id="1094350"/>
    <lineage>
        <taxon>Eukaryota</taxon>
        <taxon>Fungi</taxon>
        <taxon>Dikarya</taxon>
        <taxon>Ascomycota</taxon>
        <taxon>Pezizomycotina</taxon>
        <taxon>Sordariomycetes</taxon>
        <taxon>Hypocreomycetidae</taxon>
        <taxon>Hypocreales</taxon>
        <taxon>Bionectriaceae</taxon>
        <taxon>Geosmithia</taxon>
    </lineage>
</organism>
<feature type="compositionally biased region" description="Basic and acidic residues" evidence="1">
    <location>
        <begin position="252"/>
        <end position="264"/>
    </location>
</feature>
<feature type="compositionally biased region" description="Acidic residues" evidence="1">
    <location>
        <begin position="284"/>
        <end position="295"/>
    </location>
</feature>
<dbReference type="Gene3D" id="6.10.250.1050">
    <property type="match status" value="1"/>
</dbReference>
<feature type="compositionally biased region" description="Basic and acidic residues" evidence="1">
    <location>
        <begin position="63"/>
        <end position="73"/>
    </location>
</feature>
<evidence type="ECO:0000256" key="1">
    <source>
        <dbReference type="SAM" id="MobiDB-lite"/>
    </source>
</evidence>
<dbReference type="RefSeq" id="XP_035319307.1">
    <property type="nucleotide sequence ID" value="XM_035464637.1"/>
</dbReference>
<protein>
    <submittedName>
        <fullName evidence="2">Protein phosphatase inhibitor 2</fullName>
    </submittedName>
</protein>
<feature type="compositionally biased region" description="Polar residues" evidence="1">
    <location>
        <begin position="75"/>
        <end position="85"/>
    </location>
</feature>
<keyword evidence="3" id="KW-1185">Reference proteome</keyword>
<feature type="compositionally biased region" description="Low complexity" evidence="1">
    <location>
        <begin position="45"/>
        <end position="62"/>
    </location>
</feature>
<dbReference type="EMBL" id="JAANYQ010000015">
    <property type="protein sequence ID" value="KAF4120655.1"/>
    <property type="molecule type" value="Genomic_DNA"/>
</dbReference>
<evidence type="ECO:0000313" key="2">
    <source>
        <dbReference type="EMBL" id="KAF4120655.1"/>
    </source>
</evidence>